<protein>
    <recommendedName>
        <fullName evidence="2">Topoisomerase</fullName>
    </recommendedName>
</protein>
<dbReference type="EMBL" id="BK016062">
    <property type="protein sequence ID" value="DAF92017.1"/>
    <property type="molecule type" value="Genomic_DNA"/>
</dbReference>
<proteinExistence type="predicted"/>
<reference evidence="1" key="1">
    <citation type="journal article" date="2021" name="Proc. Natl. Acad. Sci. U.S.A.">
        <title>A Catalog of Tens of Thousands of Viruses from Human Metagenomes Reveals Hidden Associations with Chronic Diseases.</title>
        <authorList>
            <person name="Tisza M.J."/>
            <person name="Buck C.B."/>
        </authorList>
    </citation>
    <scope>NUCLEOTIDE SEQUENCE</scope>
    <source>
        <strain evidence="1">CtZkC8</strain>
    </source>
</reference>
<name>A0A8S5UC21_9CAUD</name>
<evidence type="ECO:0000313" key="1">
    <source>
        <dbReference type="EMBL" id="DAF92017.1"/>
    </source>
</evidence>
<sequence length="147" mass="17461">MKNKKSITFVDMYKDLPIELSYVAYKRILDSMCNIILKHVLDGSDGFKMPFGLGYIQVGKYKPKSYTDKSLSVDYKVSKELGKRIYHLNEHSDGYKFRLHWSKIPQTFPDRYKYQLSLVRANKRRLAKLIFNKTDYININDIQVYKM</sequence>
<organism evidence="1">
    <name type="scientific">Podoviridae sp. ctZkC8</name>
    <dbReference type="NCBI Taxonomy" id="2825259"/>
    <lineage>
        <taxon>Viruses</taxon>
        <taxon>Duplodnaviria</taxon>
        <taxon>Heunggongvirae</taxon>
        <taxon>Uroviricota</taxon>
        <taxon>Caudoviricetes</taxon>
    </lineage>
</organism>
<evidence type="ECO:0008006" key="2">
    <source>
        <dbReference type="Google" id="ProtNLM"/>
    </source>
</evidence>
<accession>A0A8S5UC21</accession>